<dbReference type="NCBIfam" id="NF040466">
    <property type="entry name" value="ydjY_domain"/>
    <property type="match status" value="1"/>
</dbReference>
<gene>
    <name evidence="1" type="ORF">E3J84_00495</name>
</gene>
<proteinExistence type="predicted"/>
<evidence type="ECO:0000313" key="1">
    <source>
        <dbReference type="EMBL" id="TET13110.1"/>
    </source>
</evidence>
<dbReference type="Proteomes" id="UP000316360">
    <property type="component" value="Unassembled WGS sequence"/>
</dbReference>
<reference evidence="1 2" key="1">
    <citation type="submission" date="2019-03" db="EMBL/GenBank/DDBJ databases">
        <title>Metabolic potential of uncultured bacteria and archaea associated with petroleum seepage in deep-sea sediments.</title>
        <authorList>
            <person name="Dong X."/>
            <person name="Hubert C."/>
        </authorList>
    </citation>
    <scope>NUCLEOTIDE SEQUENCE [LARGE SCALE GENOMIC DNA]</scope>
    <source>
        <strain evidence="1">E44_bin7</strain>
    </source>
</reference>
<dbReference type="EMBL" id="SOKJ01000028">
    <property type="protein sequence ID" value="TET13110.1"/>
    <property type="molecule type" value="Genomic_DNA"/>
</dbReference>
<protein>
    <submittedName>
        <fullName evidence="1">Uncharacterized protein</fullName>
    </submittedName>
</protein>
<dbReference type="AlphaFoldDB" id="A0A523S4Z1"/>
<dbReference type="InterPro" id="IPR047750">
    <property type="entry name" value="YdjY-like"/>
</dbReference>
<evidence type="ECO:0000313" key="2">
    <source>
        <dbReference type="Proteomes" id="UP000316360"/>
    </source>
</evidence>
<name>A0A523S4Z1_UNCAE</name>
<organism evidence="1 2">
    <name type="scientific">Aerophobetes bacterium</name>
    <dbReference type="NCBI Taxonomy" id="2030807"/>
    <lineage>
        <taxon>Bacteria</taxon>
        <taxon>Candidatus Aerophobota</taxon>
    </lineage>
</organism>
<accession>A0A523S4Z1</accession>
<comment type="caution">
    <text evidence="1">The sequence shown here is derived from an EMBL/GenBank/DDBJ whole genome shotgun (WGS) entry which is preliminary data.</text>
</comment>
<sequence length="229" mass="25760">MKEKKKRLIMVVGGLLLGAVIVLAYNLGWLGFRPRMEEPELATPDWLTIDKEKQELRFGGRIQNKEGWVQSLIYAQGYKWLKDKSAITSNVSLLELQKAILLCGVKYWKIVKYGQSKGSVEIKVQWAEKGKIKEINALQMISGEIGEDLPLEQLIFLGFGMSTFDEKALSEDPSAICKGCPLLPLEKEIVEVWFRRESGESGYELNSKLIPPVGTPVTVIIRSCGETEK</sequence>